<dbReference type="InterPro" id="IPR000387">
    <property type="entry name" value="Tyr_Pase_dom"/>
</dbReference>
<dbReference type="Proteomes" id="UP001642464">
    <property type="component" value="Unassembled WGS sequence"/>
</dbReference>
<feature type="domain" description="Tyrosine-protein phosphatase" evidence="8">
    <location>
        <begin position="3"/>
        <end position="184"/>
    </location>
</feature>
<accession>A0ABP0SSK7</accession>
<comment type="similarity">
    <text evidence="1">Belongs to the protein-tyrosine phosphatase family. Non-receptor class dual specificity subfamily.</text>
</comment>
<keyword evidence="4" id="KW-0904">Protein phosphatase</keyword>
<keyword evidence="11" id="KW-1185">Reference proteome</keyword>
<dbReference type="PROSITE" id="PS51375">
    <property type="entry name" value="PPR"/>
    <property type="match status" value="1"/>
</dbReference>
<evidence type="ECO:0000259" key="8">
    <source>
        <dbReference type="PROSITE" id="PS50054"/>
    </source>
</evidence>
<name>A0ABP0SSK7_9DINO</name>
<sequence length="447" mass="49591">MSHDGAEVVPGLWVGSLAFAQDNLCLEALGIVRVLTFGSRLNPSLEWRADAKLSNRAYDIEDHPCADLLAVLPSAMREIDKIMKSRQEKFGDVGDEKFEAKPKRGSGKEQAKGSEPQEPRLPAVLVHCASGISRSVAVCTAWLMLRQALELQEALQRVKKARPQALPNHGFVQCLQILEDEKGDLQAASKRWQKSNDISQNSRTRMVSKLRRKADDTAARAAKLEEELQGAQKGLDSPEGLAQLQLTVRRLRKLRKDIEQQRPRNTIDDAVASSVRKNTAEKVCHLLSIWEPKLPLEEKQDGDTVSSEEWSHMEPSPVDSPAELAGASLLNPKHLHVVRTIPWPEAVELLRAVPLPNVVIYNATINACAKAQQWALAVQLLREMPERRLSPNVVSFSTAMSACRSQWQRCLQLLEALCEEVGPGWDLVSPFGQKSMDPFVLAGKAAQ</sequence>
<dbReference type="EMBL" id="CAXAMM010044617">
    <property type="protein sequence ID" value="CAK9115386.1"/>
    <property type="molecule type" value="Genomic_DNA"/>
</dbReference>
<dbReference type="PANTHER" id="PTHR10159:SF519">
    <property type="entry name" value="DUAL SPECIFICITY PROTEIN PHOSPHATASE MPK3"/>
    <property type="match status" value="1"/>
</dbReference>
<comment type="caution">
    <text evidence="10">The sequence shown here is derived from an EMBL/GenBank/DDBJ whole genome shotgun (WGS) entry which is preliminary data.</text>
</comment>
<evidence type="ECO:0000256" key="3">
    <source>
        <dbReference type="ARBA" id="ARBA00022801"/>
    </source>
</evidence>
<dbReference type="InterPro" id="IPR011990">
    <property type="entry name" value="TPR-like_helical_dom_sf"/>
</dbReference>
<dbReference type="Gene3D" id="1.25.40.10">
    <property type="entry name" value="Tetratricopeptide repeat domain"/>
    <property type="match status" value="1"/>
</dbReference>
<dbReference type="SUPFAM" id="SSF52799">
    <property type="entry name" value="(Phosphotyrosine protein) phosphatases II"/>
    <property type="match status" value="1"/>
</dbReference>
<evidence type="ECO:0000313" key="10">
    <source>
        <dbReference type="EMBL" id="CAK9115386.1"/>
    </source>
</evidence>
<evidence type="ECO:0000256" key="6">
    <source>
        <dbReference type="SAM" id="Coils"/>
    </source>
</evidence>
<evidence type="ECO:0000256" key="5">
    <source>
        <dbReference type="PROSITE-ProRule" id="PRU00708"/>
    </source>
</evidence>
<feature type="domain" description="Tyrosine specific protein phosphatases" evidence="9">
    <location>
        <begin position="96"/>
        <end position="166"/>
    </location>
</feature>
<evidence type="ECO:0000256" key="2">
    <source>
        <dbReference type="ARBA" id="ARBA00013064"/>
    </source>
</evidence>
<evidence type="ECO:0000256" key="4">
    <source>
        <dbReference type="ARBA" id="ARBA00022912"/>
    </source>
</evidence>
<feature type="region of interest" description="Disordered" evidence="7">
    <location>
        <begin position="93"/>
        <end position="118"/>
    </location>
</feature>
<dbReference type="PROSITE" id="PS50056">
    <property type="entry name" value="TYR_PHOSPHATASE_2"/>
    <property type="match status" value="1"/>
</dbReference>
<dbReference type="EC" id="3.1.3.48" evidence="2"/>
<dbReference type="InterPro" id="IPR002885">
    <property type="entry name" value="PPR_rpt"/>
</dbReference>
<feature type="region of interest" description="Disordered" evidence="7">
    <location>
        <begin position="298"/>
        <end position="318"/>
    </location>
</feature>
<organism evidence="10 11">
    <name type="scientific">Durusdinium trenchii</name>
    <dbReference type="NCBI Taxonomy" id="1381693"/>
    <lineage>
        <taxon>Eukaryota</taxon>
        <taxon>Sar</taxon>
        <taxon>Alveolata</taxon>
        <taxon>Dinophyceae</taxon>
        <taxon>Suessiales</taxon>
        <taxon>Symbiodiniaceae</taxon>
        <taxon>Durusdinium</taxon>
    </lineage>
</organism>
<evidence type="ECO:0000256" key="1">
    <source>
        <dbReference type="ARBA" id="ARBA00008601"/>
    </source>
</evidence>
<evidence type="ECO:0000313" key="11">
    <source>
        <dbReference type="Proteomes" id="UP001642464"/>
    </source>
</evidence>
<feature type="repeat" description="PPR" evidence="5">
    <location>
        <begin position="357"/>
        <end position="391"/>
    </location>
</feature>
<dbReference type="Pfam" id="PF13041">
    <property type="entry name" value="PPR_2"/>
    <property type="match status" value="1"/>
</dbReference>
<dbReference type="Pfam" id="PF00782">
    <property type="entry name" value="DSPc"/>
    <property type="match status" value="1"/>
</dbReference>
<dbReference type="PANTHER" id="PTHR10159">
    <property type="entry name" value="DUAL SPECIFICITY PROTEIN PHOSPHATASE"/>
    <property type="match status" value="1"/>
</dbReference>
<feature type="coiled-coil region" evidence="6">
    <location>
        <begin position="175"/>
        <end position="261"/>
    </location>
</feature>
<reference evidence="10 11" key="1">
    <citation type="submission" date="2024-02" db="EMBL/GenBank/DDBJ databases">
        <authorList>
            <person name="Chen Y."/>
            <person name="Shah S."/>
            <person name="Dougan E. K."/>
            <person name="Thang M."/>
            <person name="Chan C."/>
        </authorList>
    </citation>
    <scope>NUCLEOTIDE SEQUENCE [LARGE SCALE GENOMIC DNA]</scope>
</reference>
<dbReference type="CDD" id="cd14498">
    <property type="entry name" value="DSP"/>
    <property type="match status" value="1"/>
</dbReference>
<dbReference type="SMART" id="SM00195">
    <property type="entry name" value="DSPc"/>
    <property type="match status" value="1"/>
</dbReference>
<gene>
    <name evidence="10" type="ORF">SCF082_LOCUS53402</name>
</gene>
<keyword evidence="3" id="KW-0378">Hydrolase</keyword>
<dbReference type="InterPro" id="IPR000340">
    <property type="entry name" value="Dual-sp_phosphatase_cat-dom"/>
</dbReference>
<protein>
    <recommendedName>
        <fullName evidence="2">protein-tyrosine-phosphatase</fullName>
        <ecNumber evidence="2">3.1.3.48</ecNumber>
    </recommendedName>
</protein>
<keyword evidence="6" id="KW-0175">Coiled coil</keyword>
<evidence type="ECO:0000259" key="9">
    <source>
        <dbReference type="PROSITE" id="PS50056"/>
    </source>
</evidence>
<dbReference type="NCBIfam" id="TIGR00756">
    <property type="entry name" value="PPR"/>
    <property type="match status" value="1"/>
</dbReference>
<dbReference type="PROSITE" id="PS50054">
    <property type="entry name" value="TYR_PHOSPHATASE_DUAL"/>
    <property type="match status" value="1"/>
</dbReference>
<evidence type="ECO:0000256" key="7">
    <source>
        <dbReference type="SAM" id="MobiDB-lite"/>
    </source>
</evidence>
<dbReference type="Gene3D" id="3.90.190.10">
    <property type="entry name" value="Protein tyrosine phosphatase superfamily"/>
    <property type="match status" value="1"/>
</dbReference>
<dbReference type="InterPro" id="IPR029021">
    <property type="entry name" value="Prot-tyrosine_phosphatase-like"/>
</dbReference>
<proteinExistence type="inferred from homology"/>
<dbReference type="InterPro" id="IPR020422">
    <property type="entry name" value="TYR_PHOSPHATASE_DUAL_dom"/>
</dbReference>